<evidence type="ECO:0000259" key="3">
    <source>
        <dbReference type="PROSITE" id="PS50106"/>
    </source>
</evidence>
<name>A0AA97JRB6_EUBMA</name>
<protein>
    <submittedName>
        <fullName evidence="5">FERM and PDZ domain-containing protein 1</fullName>
    </submittedName>
</protein>
<dbReference type="CDD" id="cd21942">
    <property type="entry name" value="LGNbd_FRMPD1"/>
    <property type="match status" value="1"/>
</dbReference>
<organism evidence="4 5">
    <name type="scientific">Eublepharis macularius</name>
    <name type="common">Leopard gecko</name>
    <name type="synonym">Cyrtodactylus macularius</name>
    <dbReference type="NCBI Taxonomy" id="481883"/>
    <lineage>
        <taxon>Eukaryota</taxon>
        <taxon>Metazoa</taxon>
        <taxon>Chordata</taxon>
        <taxon>Craniata</taxon>
        <taxon>Vertebrata</taxon>
        <taxon>Euteleostomi</taxon>
        <taxon>Lepidosauria</taxon>
        <taxon>Squamata</taxon>
        <taxon>Bifurcata</taxon>
        <taxon>Gekkota</taxon>
        <taxon>Eublepharidae</taxon>
        <taxon>Eublepharinae</taxon>
        <taxon>Eublepharis</taxon>
    </lineage>
</organism>
<dbReference type="FunFam" id="3.10.20.90:FF:000203">
    <property type="entry name" value="FERM and PDZ domain containing 1"/>
    <property type="match status" value="1"/>
</dbReference>
<dbReference type="SUPFAM" id="SSF50729">
    <property type="entry name" value="PH domain-like"/>
    <property type="match status" value="1"/>
</dbReference>
<feature type="compositionally biased region" description="Polar residues" evidence="1">
    <location>
        <begin position="1175"/>
        <end position="1186"/>
    </location>
</feature>
<evidence type="ECO:0000256" key="1">
    <source>
        <dbReference type="SAM" id="MobiDB-lite"/>
    </source>
</evidence>
<accession>A0AA97JRB6</accession>
<dbReference type="Pfam" id="PF00595">
    <property type="entry name" value="PDZ"/>
    <property type="match status" value="1"/>
</dbReference>
<dbReference type="CDD" id="cd13183">
    <property type="entry name" value="FERM_C_FRMPD1_FRMPD3_FRMPD4"/>
    <property type="match status" value="1"/>
</dbReference>
<feature type="region of interest" description="Disordered" evidence="1">
    <location>
        <begin position="1163"/>
        <end position="1227"/>
    </location>
</feature>
<dbReference type="PROSITE" id="PS50057">
    <property type="entry name" value="FERM_3"/>
    <property type="match status" value="1"/>
</dbReference>
<dbReference type="InterPro" id="IPR035963">
    <property type="entry name" value="FERM_2"/>
</dbReference>
<dbReference type="FunFam" id="2.30.29.30:FF:000066">
    <property type="entry name" value="FERM and PDZ domain-containing protein 4"/>
    <property type="match status" value="1"/>
</dbReference>
<keyword evidence="4" id="KW-1185">Reference proteome</keyword>
<feature type="region of interest" description="Disordered" evidence="1">
    <location>
        <begin position="505"/>
        <end position="545"/>
    </location>
</feature>
<dbReference type="SMART" id="SM00228">
    <property type="entry name" value="PDZ"/>
    <property type="match status" value="1"/>
</dbReference>
<dbReference type="InterPro" id="IPR041779">
    <property type="entry name" value="FRMPD1/3/4_FERM_C"/>
</dbReference>
<dbReference type="SUPFAM" id="SSF47031">
    <property type="entry name" value="Second domain of FERM"/>
    <property type="match status" value="1"/>
</dbReference>
<dbReference type="PANTHER" id="PTHR46221:SF2">
    <property type="entry name" value="FERM AND PDZ DOMAIN-CONTAINING PROTEIN 1"/>
    <property type="match status" value="1"/>
</dbReference>
<feature type="domain" description="FERM" evidence="2">
    <location>
        <begin position="175"/>
        <end position="490"/>
    </location>
</feature>
<feature type="compositionally biased region" description="Basic and acidic residues" evidence="1">
    <location>
        <begin position="529"/>
        <end position="538"/>
    </location>
</feature>
<feature type="region of interest" description="Disordered" evidence="1">
    <location>
        <begin position="583"/>
        <end position="611"/>
    </location>
</feature>
<dbReference type="PANTHER" id="PTHR46221">
    <property type="entry name" value="FERM AND PDZ DOMAIN-CONTAINING PROTEIN FAMILY MEMBER"/>
    <property type="match status" value="1"/>
</dbReference>
<feature type="compositionally biased region" description="Basic and acidic residues" evidence="1">
    <location>
        <begin position="1210"/>
        <end position="1219"/>
    </location>
</feature>
<dbReference type="InterPro" id="IPR019749">
    <property type="entry name" value="Band_41_domain"/>
</dbReference>
<dbReference type="Gene3D" id="1.20.80.10">
    <property type="match status" value="1"/>
</dbReference>
<dbReference type="CDD" id="cd14473">
    <property type="entry name" value="FERM_B-lobe"/>
    <property type="match status" value="1"/>
</dbReference>
<dbReference type="InterPro" id="IPR019748">
    <property type="entry name" value="FERM_central"/>
</dbReference>
<dbReference type="Pfam" id="PF00373">
    <property type="entry name" value="FERM_M"/>
    <property type="match status" value="1"/>
</dbReference>
<reference evidence="5" key="1">
    <citation type="submission" date="2025-08" db="UniProtKB">
        <authorList>
            <consortium name="RefSeq"/>
        </authorList>
    </citation>
    <scope>IDENTIFICATION</scope>
    <source>
        <tissue evidence="5">Blood</tissue>
    </source>
</reference>
<dbReference type="RefSeq" id="XP_054842106.1">
    <property type="nucleotide sequence ID" value="XM_054986131.1"/>
</dbReference>
<dbReference type="Gene3D" id="3.10.20.90">
    <property type="entry name" value="Phosphatidylinositol 3-kinase Catalytic Subunit, Chain A, domain 1"/>
    <property type="match status" value="1"/>
</dbReference>
<dbReference type="InterPro" id="IPR000299">
    <property type="entry name" value="FERM_domain"/>
</dbReference>
<evidence type="ECO:0000313" key="5">
    <source>
        <dbReference type="RefSeq" id="XP_054842106.1"/>
    </source>
</evidence>
<dbReference type="PROSITE" id="PS50106">
    <property type="entry name" value="PDZ"/>
    <property type="match status" value="1"/>
</dbReference>
<evidence type="ECO:0000259" key="2">
    <source>
        <dbReference type="PROSITE" id="PS50057"/>
    </source>
</evidence>
<dbReference type="Gene3D" id="2.30.42.10">
    <property type="match status" value="1"/>
</dbReference>
<feature type="compositionally biased region" description="Polar residues" evidence="1">
    <location>
        <begin position="583"/>
        <end position="600"/>
    </location>
</feature>
<dbReference type="GeneID" id="129334209"/>
<dbReference type="CTD" id="22844"/>
<dbReference type="KEGG" id="emc:129334209"/>
<dbReference type="Proteomes" id="UP001190640">
    <property type="component" value="Chromosome 8"/>
</dbReference>
<proteinExistence type="predicted"/>
<gene>
    <name evidence="5" type="primary">FRMPD1</name>
</gene>
<dbReference type="InterPro" id="IPR001478">
    <property type="entry name" value="PDZ"/>
</dbReference>
<dbReference type="GO" id="GO:0005938">
    <property type="term" value="C:cell cortex"/>
    <property type="evidence" value="ECO:0007669"/>
    <property type="project" value="TreeGrafter"/>
</dbReference>
<dbReference type="InterPro" id="IPR011993">
    <property type="entry name" value="PH-like_dom_sf"/>
</dbReference>
<dbReference type="InterPro" id="IPR014352">
    <property type="entry name" value="FERM/acyl-CoA-bd_prot_sf"/>
</dbReference>
<feature type="domain" description="PDZ" evidence="3">
    <location>
        <begin position="51"/>
        <end position="129"/>
    </location>
</feature>
<dbReference type="Gene3D" id="2.30.29.30">
    <property type="entry name" value="Pleckstrin-homology domain (PH domain)/Phosphotyrosine-binding domain (PTB)"/>
    <property type="match status" value="1"/>
</dbReference>
<sequence>MEDLETRKARRIEQMVAKWLRRSRDNTARGRASVSERSDEFRQAASSVKLTVDIPKDALLGDYGFAVSPNPPLLITSVAAGRVADGKLLPGDHILAINNEAVGDLIGEQAAALLRESEESVHFTVLRCTSGGPKSSFLTAEKRARLKTNPVKVRFAEEVVVNGHTQGSSLLCMPNVLKVYLENGQTKAFKFDSSTTVKDIILTLKEKLSIRSIEHFALILEEQYNVLKMYLLHEDELITQVVQKKESHNYRCLFRVSFIPRDPLDLLQQDPVAFEYLYLQSCSDVLQERFAVEMKCSVALRLAALHIQERIITCAQPQKVSLKYIEKDWGIENFISPTLLRNMRGKDIKKAVSFHMKRNQLLLDPRQKHLLSATQVRLCYLQILGDLKLYGGKIFNVTLMLQDRESCVALLVGAKYGISQVVNNKLNIITMLAEFANISRLELLEESDKVSMVKIYLQDIKLLTLMVESNSAKDLTCLIAGYYKLLVDPTISIFVWGERKPQTHRYSTEEGYESRTGSDSEESSELDSSLDRLSDTHSPKCSRVVPLQEEQGELEELEQEKEGVHQQEAAFCSGCDNLNDSLSEASDSANTESRGLKTSGSSDSLDALEEDDLEACSSSRPDFFSFGTPTLQDLSSSDKAFLGTDYETRATAEDFFSFLPLPHFPNSVLAQSDADFRRESETNAVVLESKLAENNTMDYYTICANISPASSGEKNSHSDGTEGGSLQDLTAEPSADGKTDRQESRGFVLAPPPGFGDTSSEDEFYDAAERVTPTEARTGSGGFQASAQNSQDFGLANASSCGSLVENILSRHNQRVMHRAEKEPTCINSLRKRRSFLQTNYTSQVSFPFDSPHTMENIDFVCYGRGLDSSSASYPPAELPTERDPDLLKAKHVVQLDSYTATKNSSSLMEMEPDTLETKSVTDSVVSSISAVHIPGAQENERSSDFLSSLFSKEEQKSPFISSSSPNQNMCSSVSETPFQMEDLNNTWNKEKEDSTEMSCSIQEYRVTNTEHQTEEISDCISEAPPDTGVSYVLIEEIIHTTTKPSRSLDSHQSKQLIYEPSLDQDTVPSDKVKNHEQLPLVPCERAKDDSALYKSSKAFEEALLQEETSKSPSEHFYQKTGDQKQVGFSSATELFSESDGTSGIVTRLSWLSFKSMVENTEPCQQNDDKYQRSIEPSSPVDSQVSLKEDHLLSDGLSQWPPHMSAVTTSHEDNQKTEEETLSEEPLDYKGEQPYLLSVLTKENVEQRKYDNLNGLDYLPLGVLCKSAGPNEESSVSDQSFLHSIPTEGADGPVICNHTDSLTSNTKETFSPKRKIDKCSCQFSYASCFHGLDNESVLQDTDSPLQETSKEPLTTPPRRSPLSLDFTSLRSCQECSCVNAEPKDSSDCVWLPDSHIKALSHVKDRVHASPLDFCHLLGHVIELQETLMLFWGNRRKHPRDKCSAHFLENKNTLCVESQRLMSSCQKVIKTCGPSTEIQTAIQETFRHLLQLTEVCFHFTNCGLCTKRHKDLAVNLKDVVCSYHQFVQAAQQANETGYPSLSVKLLVCQYTALTAALFCLVQQFKAPAFV</sequence>
<feature type="region of interest" description="Disordered" evidence="1">
    <location>
        <begin position="1341"/>
        <end position="1360"/>
    </location>
</feature>
<feature type="region of interest" description="Disordered" evidence="1">
    <location>
        <begin position="709"/>
        <end position="761"/>
    </location>
</feature>
<feature type="compositionally biased region" description="Basic and acidic residues" evidence="1">
    <location>
        <begin position="735"/>
        <end position="744"/>
    </location>
</feature>
<dbReference type="InterPro" id="IPR036034">
    <property type="entry name" value="PDZ_sf"/>
</dbReference>
<dbReference type="SUPFAM" id="SSF54236">
    <property type="entry name" value="Ubiquitin-like"/>
    <property type="match status" value="1"/>
</dbReference>
<evidence type="ECO:0000313" key="4">
    <source>
        <dbReference type="Proteomes" id="UP001190640"/>
    </source>
</evidence>
<dbReference type="FunFam" id="1.20.80.10:FF:000009">
    <property type="entry name" value="FERM and PDZ domain containing 4"/>
    <property type="match status" value="1"/>
</dbReference>
<dbReference type="Pfam" id="PF21989">
    <property type="entry name" value="RA_2"/>
    <property type="match status" value="1"/>
</dbReference>
<dbReference type="InterPro" id="IPR029071">
    <property type="entry name" value="Ubiquitin-like_domsf"/>
</dbReference>
<dbReference type="SMART" id="SM00295">
    <property type="entry name" value="B41"/>
    <property type="match status" value="1"/>
</dbReference>
<dbReference type="SUPFAM" id="SSF50156">
    <property type="entry name" value="PDZ domain-like"/>
    <property type="match status" value="1"/>
</dbReference>
<dbReference type="GO" id="GO:0005886">
    <property type="term" value="C:plasma membrane"/>
    <property type="evidence" value="ECO:0007669"/>
    <property type="project" value="TreeGrafter"/>
</dbReference>
<feature type="compositionally biased region" description="Basic and acidic residues" evidence="1">
    <location>
        <begin position="505"/>
        <end position="518"/>
    </location>
</feature>